<evidence type="ECO:0000256" key="4">
    <source>
        <dbReference type="ARBA" id="ARBA00022485"/>
    </source>
</evidence>
<dbReference type="InterPro" id="IPR040074">
    <property type="entry name" value="BssD/PflA/YjjW"/>
</dbReference>
<name>A0A1H0KGL3_9BACT</name>
<protein>
    <submittedName>
        <fullName evidence="12">Pyruvate formate lyase activating enzyme</fullName>
    </submittedName>
</protein>
<dbReference type="SFLD" id="SFLDG01066">
    <property type="entry name" value="organic_radical-activating_enz"/>
    <property type="match status" value="1"/>
</dbReference>
<evidence type="ECO:0000256" key="2">
    <source>
        <dbReference type="ARBA" id="ARBA00009777"/>
    </source>
</evidence>
<dbReference type="InterPro" id="IPR013785">
    <property type="entry name" value="Aldolase_TIM"/>
</dbReference>
<keyword evidence="7" id="KW-0560">Oxidoreductase</keyword>
<dbReference type="NCBIfam" id="TIGR02494">
    <property type="entry name" value="PFLE_PFLC"/>
    <property type="match status" value="1"/>
</dbReference>
<keyword evidence="12" id="KW-0670">Pyruvate</keyword>
<comment type="subunit">
    <text evidence="3">Monomer.</text>
</comment>
<dbReference type="SUPFAM" id="SSF102114">
    <property type="entry name" value="Radical SAM enzymes"/>
    <property type="match status" value="1"/>
</dbReference>
<keyword evidence="12" id="KW-0456">Lyase</keyword>
<dbReference type="AlphaFoldDB" id="A0A1H0KGL3"/>
<gene>
    <name evidence="12" type="ORF">SAMN05660330_00489</name>
</gene>
<evidence type="ECO:0000256" key="6">
    <source>
        <dbReference type="ARBA" id="ARBA00022723"/>
    </source>
</evidence>
<dbReference type="InterPro" id="IPR017896">
    <property type="entry name" value="4Fe4S_Fe-S-bd"/>
</dbReference>
<dbReference type="GO" id="GO:0051539">
    <property type="term" value="F:4 iron, 4 sulfur cluster binding"/>
    <property type="evidence" value="ECO:0007669"/>
    <property type="project" value="UniProtKB-KW"/>
</dbReference>
<dbReference type="PROSITE" id="PS01087">
    <property type="entry name" value="RADICAL_ACTIVATING"/>
    <property type="match status" value="1"/>
</dbReference>
<evidence type="ECO:0000313" key="12">
    <source>
        <dbReference type="EMBL" id="SDO54910.1"/>
    </source>
</evidence>
<dbReference type="PIRSF" id="PIRSF000371">
    <property type="entry name" value="PFL_act_enz"/>
    <property type="match status" value="1"/>
</dbReference>
<evidence type="ECO:0000259" key="11">
    <source>
        <dbReference type="PROSITE" id="PS51918"/>
    </source>
</evidence>
<sequence>MNNLSRTDITGTVLEIQRWSVSDGPGSRTVIFLKGCPLHCPWCANPESQDRRVQMAIFSTRCVRCGACVRECPENVAIPAAEGAFGTDNCTGCGNCIRSCHGGARSWMGEEMTAGEVVDLVKKDMVFYRKSSGGVTFSGGEPLTHPQFLGEIINRCMDLGIHTAVETCGYFDWKAAEKTIAMLDFIMFDLKHMDEATHKRLTGVSNRLILENILKISSFGIPMVIRIPVIPGVNDDEHNIRATAVFVRDHLPQAIGIEALAYHRLGVNKYQALGIEYPLGHIEPPSDSRMAALRKLITDTGVPSITADNDYDAQLVRSRLKSTPKHLTKDGPDNAQT</sequence>
<dbReference type="PROSITE" id="PS51379">
    <property type="entry name" value="4FE4S_FER_2"/>
    <property type="match status" value="2"/>
</dbReference>
<dbReference type="OrthoDB" id="9782387at2"/>
<dbReference type="InterPro" id="IPR017900">
    <property type="entry name" value="4Fe4S_Fe_S_CS"/>
</dbReference>
<evidence type="ECO:0000256" key="8">
    <source>
        <dbReference type="ARBA" id="ARBA00023004"/>
    </source>
</evidence>
<dbReference type="GO" id="GO:0016829">
    <property type="term" value="F:lyase activity"/>
    <property type="evidence" value="ECO:0007669"/>
    <property type="project" value="UniProtKB-KW"/>
</dbReference>
<accession>A0A1H0KGL3</accession>
<organism evidence="12 13">
    <name type="scientific">Desulforhopalus singaporensis</name>
    <dbReference type="NCBI Taxonomy" id="91360"/>
    <lineage>
        <taxon>Bacteria</taxon>
        <taxon>Pseudomonadati</taxon>
        <taxon>Thermodesulfobacteriota</taxon>
        <taxon>Desulfobulbia</taxon>
        <taxon>Desulfobulbales</taxon>
        <taxon>Desulfocapsaceae</taxon>
        <taxon>Desulforhopalus</taxon>
    </lineage>
</organism>
<dbReference type="RefSeq" id="WP_092219434.1">
    <property type="nucleotide sequence ID" value="NZ_FNJI01000003.1"/>
</dbReference>
<dbReference type="GO" id="GO:0016491">
    <property type="term" value="F:oxidoreductase activity"/>
    <property type="evidence" value="ECO:0007669"/>
    <property type="project" value="UniProtKB-KW"/>
</dbReference>
<evidence type="ECO:0000256" key="1">
    <source>
        <dbReference type="ARBA" id="ARBA00001966"/>
    </source>
</evidence>
<dbReference type="PROSITE" id="PS51918">
    <property type="entry name" value="RADICAL_SAM"/>
    <property type="match status" value="1"/>
</dbReference>
<dbReference type="PANTHER" id="PTHR30352">
    <property type="entry name" value="PYRUVATE FORMATE-LYASE-ACTIVATING ENZYME"/>
    <property type="match status" value="1"/>
</dbReference>
<dbReference type="Proteomes" id="UP000199073">
    <property type="component" value="Unassembled WGS sequence"/>
</dbReference>
<evidence type="ECO:0000256" key="7">
    <source>
        <dbReference type="ARBA" id="ARBA00023002"/>
    </source>
</evidence>
<dbReference type="Pfam" id="PF04055">
    <property type="entry name" value="Radical_SAM"/>
    <property type="match status" value="1"/>
</dbReference>
<dbReference type="PROSITE" id="PS00198">
    <property type="entry name" value="4FE4S_FER_1"/>
    <property type="match status" value="1"/>
</dbReference>
<dbReference type="Pfam" id="PF13353">
    <property type="entry name" value="Fer4_12"/>
    <property type="match status" value="1"/>
</dbReference>
<evidence type="ECO:0000256" key="5">
    <source>
        <dbReference type="ARBA" id="ARBA00022691"/>
    </source>
</evidence>
<dbReference type="CDD" id="cd01335">
    <property type="entry name" value="Radical_SAM"/>
    <property type="match status" value="1"/>
</dbReference>
<keyword evidence="5" id="KW-0949">S-adenosyl-L-methionine</keyword>
<proteinExistence type="inferred from homology"/>
<keyword evidence="8" id="KW-0408">Iron</keyword>
<dbReference type="InterPro" id="IPR001989">
    <property type="entry name" value="Radical_activat_CS"/>
</dbReference>
<evidence type="ECO:0000256" key="3">
    <source>
        <dbReference type="ARBA" id="ARBA00011245"/>
    </source>
</evidence>
<keyword evidence="6" id="KW-0479">Metal-binding</keyword>
<keyword evidence="9" id="KW-0411">Iron-sulfur</keyword>
<feature type="domain" description="4Fe-4S ferredoxin-type" evidence="10">
    <location>
        <begin position="53"/>
        <end position="82"/>
    </location>
</feature>
<dbReference type="SUPFAM" id="SSF54862">
    <property type="entry name" value="4Fe-4S ferredoxins"/>
    <property type="match status" value="1"/>
</dbReference>
<keyword evidence="13" id="KW-1185">Reference proteome</keyword>
<evidence type="ECO:0000259" key="10">
    <source>
        <dbReference type="PROSITE" id="PS51379"/>
    </source>
</evidence>
<dbReference type="PANTHER" id="PTHR30352:SF4">
    <property type="entry name" value="PYRUVATE FORMATE-LYASE 2-ACTIVATING ENZYME"/>
    <property type="match status" value="1"/>
</dbReference>
<evidence type="ECO:0000256" key="9">
    <source>
        <dbReference type="ARBA" id="ARBA00023014"/>
    </source>
</evidence>
<comment type="similarity">
    <text evidence="2">Belongs to the organic radical-activating enzymes family.</text>
</comment>
<dbReference type="SFLD" id="SFLDS00029">
    <property type="entry name" value="Radical_SAM"/>
    <property type="match status" value="1"/>
</dbReference>
<dbReference type="Pfam" id="PF00037">
    <property type="entry name" value="Fer4"/>
    <property type="match status" value="1"/>
</dbReference>
<feature type="domain" description="4Fe-4S ferredoxin-type" evidence="10">
    <location>
        <begin position="87"/>
        <end position="110"/>
    </location>
</feature>
<dbReference type="InterPro" id="IPR058240">
    <property type="entry name" value="rSAM_sf"/>
</dbReference>
<dbReference type="InterPro" id="IPR012839">
    <property type="entry name" value="Organic_radical_activase"/>
</dbReference>
<evidence type="ECO:0000313" key="13">
    <source>
        <dbReference type="Proteomes" id="UP000199073"/>
    </source>
</evidence>
<dbReference type="GO" id="GO:0046872">
    <property type="term" value="F:metal ion binding"/>
    <property type="evidence" value="ECO:0007669"/>
    <property type="project" value="UniProtKB-KW"/>
</dbReference>
<keyword evidence="4" id="KW-0004">4Fe-4S</keyword>
<dbReference type="STRING" id="91360.SAMN05660330_00489"/>
<dbReference type="InterPro" id="IPR007197">
    <property type="entry name" value="rSAM"/>
</dbReference>
<reference evidence="12 13" key="1">
    <citation type="submission" date="2016-10" db="EMBL/GenBank/DDBJ databases">
        <authorList>
            <person name="de Groot N.N."/>
        </authorList>
    </citation>
    <scope>NUCLEOTIDE SEQUENCE [LARGE SCALE GENOMIC DNA]</scope>
    <source>
        <strain evidence="12 13">DSM 12130</strain>
    </source>
</reference>
<dbReference type="EMBL" id="FNJI01000003">
    <property type="protein sequence ID" value="SDO54910.1"/>
    <property type="molecule type" value="Genomic_DNA"/>
</dbReference>
<feature type="domain" description="Radical SAM core" evidence="11">
    <location>
        <begin position="22"/>
        <end position="308"/>
    </location>
</feature>
<dbReference type="Gene3D" id="3.20.20.70">
    <property type="entry name" value="Aldolase class I"/>
    <property type="match status" value="1"/>
</dbReference>
<comment type="cofactor">
    <cofactor evidence="1">
        <name>[4Fe-4S] cluster</name>
        <dbReference type="ChEBI" id="CHEBI:49883"/>
    </cofactor>
</comment>
<dbReference type="SFLD" id="SFLDG01118">
    <property type="entry name" value="activating_enzymes__group_2"/>
    <property type="match status" value="1"/>
</dbReference>
<dbReference type="InterPro" id="IPR034457">
    <property type="entry name" value="Organic_radical-activating"/>
</dbReference>